<accession>A0AA88SZB7</accession>
<keyword evidence="2" id="KW-1185">Reference proteome</keyword>
<organism evidence="1 2">
    <name type="scientific">Channa striata</name>
    <name type="common">Snakehead murrel</name>
    <name type="synonym">Ophicephalus striatus</name>
    <dbReference type="NCBI Taxonomy" id="64152"/>
    <lineage>
        <taxon>Eukaryota</taxon>
        <taxon>Metazoa</taxon>
        <taxon>Chordata</taxon>
        <taxon>Craniata</taxon>
        <taxon>Vertebrata</taxon>
        <taxon>Euteleostomi</taxon>
        <taxon>Actinopterygii</taxon>
        <taxon>Neopterygii</taxon>
        <taxon>Teleostei</taxon>
        <taxon>Neoteleostei</taxon>
        <taxon>Acanthomorphata</taxon>
        <taxon>Anabantaria</taxon>
        <taxon>Anabantiformes</taxon>
        <taxon>Channoidei</taxon>
        <taxon>Channidae</taxon>
        <taxon>Channa</taxon>
    </lineage>
</organism>
<protein>
    <submittedName>
        <fullName evidence="1">Uncharacterized protein</fullName>
    </submittedName>
</protein>
<dbReference type="Proteomes" id="UP001187415">
    <property type="component" value="Unassembled WGS sequence"/>
</dbReference>
<evidence type="ECO:0000313" key="1">
    <source>
        <dbReference type="EMBL" id="KAK2848585.1"/>
    </source>
</evidence>
<gene>
    <name evidence="1" type="ORF">Q5P01_008419</name>
</gene>
<comment type="caution">
    <text evidence="1">The sequence shown here is derived from an EMBL/GenBank/DDBJ whole genome shotgun (WGS) entry which is preliminary data.</text>
</comment>
<reference evidence="1" key="1">
    <citation type="submission" date="2023-07" db="EMBL/GenBank/DDBJ databases">
        <title>Chromosome-level Genome Assembly of Striped Snakehead (Channa striata).</title>
        <authorList>
            <person name="Liu H."/>
        </authorList>
    </citation>
    <scope>NUCLEOTIDE SEQUENCE</scope>
    <source>
        <strain evidence="1">Gz</strain>
        <tissue evidence="1">Muscle</tissue>
    </source>
</reference>
<proteinExistence type="predicted"/>
<name>A0AA88SZB7_CHASR</name>
<evidence type="ECO:0000313" key="2">
    <source>
        <dbReference type="Proteomes" id="UP001187415"/>
    </source>
</evidence>
<dbReference type="EMBL" id="JAUPFM010000006">
    <property type="protein sequence ID" value="KAK2848585.1"/>
    <property type="molecule type" value="Genomic_DNA"/>
</dbReference>
<sequence length="150" mass="16805">MQVTVIGCEQEEHEVTWWKNKTGLSEGKASVAAEGITNNTSSRAVQTPKANDETCGSGCGVGADCGPERRECESSSARTRFCTQDTGSRENEDQRQLLCNDRRSNFNFNPFGLRFGKRYNGYIYRRAVKRARTNTFSPLVLFPRQLEVPA</sequence>
<dbReference type="AlphaFoldDB" id="A0AA88SZB7"/>